<reference evidence="1 2" key="1">
    <citation type="submission" date="2021-03" db="EMBL/GenBank/DDBJ databases">
        <title>Sequencing the genomes of 1000 actinobacteria strains.</title>
        <authorList>
            <person name="Klenk H.-P."/>
        </authorList>
    </citation>
    <scope>NUCLEOTIDE SEQUENCE [LARGE SCALE GENOMIC DNA]</scope>
    <source>
        <strain evidence="1 2">DSM 18824</strain>
    </source>
</reference>
<proteinExistence type="predicted"/>
<organism evidence="1 2">
    <name type="scientific">Kribbella aluminosa</name>
    <dbReference type="NCBI Taxonomy" id="416017"/>
    <lineage>
        <taxon>Bacteria</taxon>
        <taxon>Bacillati</taxon>
        <taxon>Actinomycetota</taxon>
        <taxon>Actinomycetes</taxon>
        <taxon>Propionibacteriales</taxon>
        <taxon>Kribbellaceae</taxon>
        <taxon>Kribbella</taxon>
    </lineage>
</organism>
<dbReference type="RefSeq" id="WP_209692189.1">
    <property type="nucleotide sequence ID" value="NZ_BAAAVU010000028.1"/>
</dbReference>
<protein>
    <submittedName>
        <fullName evidence="1">Signal recognition particle GTPase</fullName>
    </submittedName>
</protein>
<sequence>MTGSQLAAVGYLRQYRSMTRYQLSAAQEQLAAYAGQEGFLLRKVFVEQLDSDPAAFDALIKSVKRRKITVVIVPTTAHLSAVGDGETKLQRLQRETGARALAATGPPP</sequence>
<comment type="caution">
    <text evidence="1">The sequence shown here is derived from an EMBL/GenBank/DDBJ whole genome shotgun (WGS) entry which is preliminary data.</text>
</comment>
<evidence type="ECO:0000313" key="1">
    <source>
        <dbReference type="EMBL" id="MBP2348940.1"/>
    </source>
</evidence>
<accession>A0ABS4UBC4</accession>
<keyword evidence="2" id="KW-1185">Reference proteome</keyword>
<gene>
    <name evidence="1" type="ORF">JOF29_000023</name>
</gene>
<dbReference type="EMBL" id="JAGINT010000001">
    <property type="protein sequence ID" value="MBP2348940.1"/>
    <property type="molecule type" value="Genomic_DNA"/>
</dbReference>
<evidence type="ECO:0000313" key="2">
    <source>
        <dbReference type="Proteomes" id="UP000755585"/>
    </source>
</evidence>
<name>A0ABS4UBC4_9ACTN</name>
<dbReference type="Proteomes" id="UP000755585">
    <property type="component" value="Unassembled WGS sequence"/>
</dbReference>